<dbReference type="SUPFAM" id="SSF53098">
    <property type="entry name" value="Ribonuclease H-like"/>
    <property type="match status" value="1"/>
</dbReference>
<dbReference type="InterPro" id="IPR001584">
    <property type="entry name" value="Integrase_cat-core"/>
</dbReference>
<keyword evidence="4" id="KW-1185">Reference proteome</keyword>
<comment type="caution">
    <text evidence="3">The sequence shown here is derived from an EMBL/GenBank/DDBJ whole genome shotgun (WGS) entry which is preliminary data.</text>
</comment>
<evidence type="ECO:0000313" key="4">
    <source>
        <dbReference type="Proteomes" id="UP000324222"/>
    </source>
</evidence>
<feature type="compositionally biased region" description="Acidic residues" evidence="1">
    <location>
        <begin position="172"/>
        <end position="184"/>
    </location>
</feature>
<dbReference type="AlphaFoldDB" id="A0A5B7JQS5"/>
<dbReference type="GO" id="GO:0015074">
    <property type="term" value="P:DNA integration"/>
    <property type="evidence" value="ECO:0007669"/>
    <property type="project" value="InterPro"/>
</dbReference>
<dbReference type="Proteomes" id="UP000324222">
    <property type="component" value="Unassembled WGS sequence"/>
</dbReference>
<organism evidence="3 4">
    <name type="scientific">Portunus trituberculatus</name>
    <name type="common">Swimming crab</name>
    <name type="synonym">Neptunus trituberculatus</name>
    <dbReference type="NCBI Taxonomy" id="210409"/>
    <lineage>
        <taxon>Eukaryota</taxon>
        <taxon>Metazoa</taxon>
        <taxon>Ecdysozoa</taxon>
        <taxon>Arthropoda</taxon>
        <taxon>Crustacea</taxon>
        <taxon>Multicrustacea</taxon>
        <taxon>Malacostraca</taxon>
        <taxon>Eumalacostraca</taxon>
        <taxon>Eucarida</taxon>
        <taxon>Decapoda</taxon>
        <taxon>Pleocyemata</taxon>
        <taxon>Brachyura</taxon>
        <taxon>Eubrachyura</taxon>
        <taxon>Portunoidea</taxon>
        <taxon>Portunidae</taxon>
        <taxon>Portuninae</taxon>
        <taxon>Portunus</taxon>
    </lineage>
</organism>
<dbReference type="InterPro" id="IPR036397">
    <property type="entry name" value="RNaseH_sf"/>
</dbReference>
<proteinExistence type="predicted"/>
<evidence type="ECO:0000256" key="1">
    <source>
        <dbReference type="SAM" id="MobiDB-lite"/>
    </source>
</evidence>
<name>A0A5B7JQS5_PORTR</name>
<evidence type="ECO:0000313" key="3">
    <source>
        <dbReference type="EMBL" id="MPC99170.1"/>
    </source>
</evidence>
<dbReference type="Gene3D" id="3.30.420.10">
    <property type="entry name" value="Ribonuclease H-like superfamily/Ribonuclease H"/>
    <property type="match status" value="1"/>
</dbReference>
<dbReference type="PROSITE" id="PS50994">
    <property type="entry name" value="INTEGRASE"/>
    <property type="match status" value="1"/>
</dbReference>
<dbReference type="EMBL" id="VSRR010117241">
    <property type="protein sequence ID" value="MPC99170.1"/>
    <property type="molecule type" value="Genomic_DNA"/>
</dbReference>
<dbReference type="GO" id="GO:0003676">
    <property type="term" value="F:nucleic acid binding"/>
    <property type="evidence" value="ECO:0007669"/>
    <property type="project" value="InterPro"/>
</dbReference>
<reference evidence="3 4" key="1">
    <citation type="submission" date="2019-05" db="EMBL/GenBank/DDBJ databases">
        <title>Another draft genome of Portunus trituberculatus and its Hox gene families provides insights of decapod evolution.</title>
        <authorList>
            <person name="Jeong J.-H."/>
            <person name="Song I."/>
            <person name="Kim S."/>
            <person name="Choi T."/>
            <person name="Kim D."/>
            <person name="Ryu S."/>
            <person name="Kim W."/>
        </authorList>
    </citation>
    <scope>NUCLEOTIDE SEQUENCE [LARGE SCALE GENOMIC DNA]</scope>
    <source>
        <tissue evidence="3">Muscle</tissue>
    </source>
</reference>
<protein>
    <submittedName>
        <fullName evidence="3">Pro-Pol polyprotein</fullName>
    </submittedName>
</protein>
<accession>A0A5B7JQS5</accession>
<gene>
    <name evidence="3" type="primary">pol_15</name>
    <name evidence="3" type="ORF">E2C01_094567</name>
</gene>
<dbReference type="InterPro" id="IPR050951">
    <property type="entry name" value="Retrovirus_Pol_polyprotein"/>
</dbReference>
<dbReference type="InterPro" id="IPR012337">
    <property type="entry name" value="RNaseH-like_sf"/>
</dbReference>
<sequence length="202" mass="23598">MSQPYRELPIVSQPLEGIAIDLTDMTNGQDGHRYILTIIDHFFRYVKFYPLKTKHAQGIVAKLSQYISDFDRPLSILYNNALEFTGRELRTWVDLHGVELLYTTLYHPQSNRTLKTVLAQMCKGYPLRWPALLGDCQSHMNLAIHSSTDNHLVPSQEKVKPYVSWSEIIPELEEEQTDEREEEDHGLPTRHRRPPRRLIEEC</sequence>
<dbReference type="PANTHER" id="PTHR37984">
    <property type="entry name" value="PROTEIN CBG26694"/>
    <property type="match status" value="1"/>
</dbReference>
<evidence type="ECO:0000259" key="2">
    <source>
        <dbReference type="PROSITE" id="PS50994"/>
    </source>
</evidence>
<dbReference type="PANTHER" id="PTHR37984:SF5">
    <property type="entry name" value="PROTEIN NYNRIN-LIKE"/>
    <property type="match status" value="1"/>
</dbReference>
<feature type="region of interest" description="Disordered" evidence="1">
    <location>
        <begin position="172"/>
        <end position="202"/>
    </location>
</feature>
<feature type="domain" description="Integrase catalytic" evidence="2">
    <location>
        <begin position="10"/>
        <end position="115"/>
    </location>
</feature>